<keyword evidence="3" id="KW-0808">Transferase</keyword>
<dbReference type="Pfam" id="PF00899">
    <property type="entry name" value="ThiF"/>
    <property type="match status" value="1"/>
</dbReference>
<dbReference type="SUPFAM" id="SSF69572">
    <property type="entry name" value="Activating enzymes of the ubiquitin-like proteins"/>
    <property type="match status" value="1"/>
</dbReference>
<keyword evidence="4" id="KW-1185">Reference proteome</keyword>
<sequence>MKSEMERYSRQVLFSELGEAGQARLMQGRVLLCGCGALGTVLAETLVRAGVGQLKIVDRDFVELSNLQRQVLFDETDVAAKLPKAIAAAEKLKKINSEVKIEPIVEDIDHTNILALANDVDLILDGTDNFEVRYLINDVSLELGIPWIYCGCIGSTGQTMTILPGKTACLRCLIDSAPEPGSTETCDTAGILGPTVNVIASLEAVDAIKLLAGLEEQIKPVLTVVDVWEGSFRQMSVADLRDKAGCKACHQGERIWLKGEQGSRTTRLCGRNAVQVSPADKGQIIFEELAKKLQNSGVVDFNAYLLRLNLKDPDYEISLFRDGRAIIKGTDDPSIAKTIYARYIGS</sequence>
<accession>A0A518ILR7</accession>
<evidence type="ECO:0000313" key="3">
    <source>
        <dbReference type="EMBL" id="QDV54032.1"/>
    </source>
</evidence>
<dbReference type="GO" id="GO:0004792">
    <property type="term" value="F:thiosulfate-cyanide sulfurtransferase activity"/>
    <property type="evidence" value="ECO:0007669"/>
    <property type="project" value="TreeGrafter"/>
</dbReference>
<feature type="domain" description="THIF-type NAD/FAD binding fold" evidence="2">
    <location>
        <begin position="8"/>
        <end position="239"/>
    </location>
</feature>
<dbReference type="PANTHER" id="PTHR10953:SF102">
    <property type="entry name" value="ADENYLYLTRANSFERASE AND SULFURTRANSFERASE MOCS3"/>
    <property type="match status" value="1"/>
</dbReference>
<dbReference type="EC" id="2.7.7.80" evidence="3"/>
<gene>
    <name evidence="3" type="primary">moeB_3</name>
    <name evidence="3" type="ORF">Enr17x_61150</name>
</gene>
<protein>
    <submittedName>
        <fullName evidence="3">Molybdopterin-synthase adenylyltransferase</fullName>
        <ecNumber evidence="3">2.7.7.80</ecNumber>
    </submittedName>
</protein>
<dbReference type="GO" id="GO:0008146">
    <property type="term" value="F:sulfotransferase activity"/>
    <property type="evidence" value="ECO:0007669"/>
    <property type="project" value="TreeGrafter"/>
</dbReference>
<dbReference type="EMBL" id="CP037452">
    <property type="protein sequence ID" value="QDV54032.1"/>
    <property type="molecule type" value="Genomic_DNA"/>
</dbReference>
<proteinExistence type="inferred from homology"/>
<evidence type="ECO:0000259" key="2">
    <source>
        <dbReference type="Pfam" id="PF00899"/>
    </source>
</evidence>
<name>A0A518ILR7_9PLAN</name>
<dbReference type="Gene3D" id="3.40.50.720">
    <property type="entry name" value="NAD(P)-binding Rossmann-like Domain"/>
    <property type="match status" value="1"/>
</dbReference>
<dbReference type="GO" id="GO:0005829">
    <property type="term" value="C:cytosol"/>
    <property type="evidence" value="ECO:0007669"/>
    <property type="project" value="TreeGrafter"/>
</dbReference>
<dbReference type="InterPro" id="IPR000594">
    <property type="entry name" value="ThiF_NAD_FAD-bd"/>
</dbReference>
<dbReference type="PANTHER" id="PTHR10953">
    <property type="entry name" value="UBIQUITIN-ACTIVATING ENZYME E1"/>
    <property type="match status" value="1"/>
</dbReference>
<keyword evidence="3" id="KW-0548">Nucleotidyltransferase</keyword>
<dbReference type="InterPro" id="IPR045886">
    <property type="entry name" value="ThiF/MoeB/HesA"/>
</dbReference>
<dbReference type="GO" id="GO:0008641">
    <property type="term" value="F:ubiquitin-like modifier activating enzyme activity"/>
    <property type="evidence" value="ECO:0007669"/>
    <property type="project" value="InterPro"/>
</dbReference>
<dbReference type="KEGG" id="gfm:Enr17x_61150"/>
<dbReference type="AlphaFoldDB" id="A0A518ILR7"/>
<evidence type="ECO:0000313" key="4">
    <source>
        <dbReference type="Proteomes" id="UP000318313"/>
    </source>
</evidence>
<dbReference type="Proteomes" id="UP000318313">
    <property type="component" value="Chromosome"/>
</dbReference>
<dbReference type="GO" id="GO:0061605">
    <property type="term" value="F:molybdopterin-synthase adenylyltransferase activity"/>
    <property type="evidence" value="ECO:0007669"/>
    <property type="project" value="UniProtKB-EC"/>
</dbReference>
<reference evidence="3 4" key="1">
    <citation type="submission" date="2019-03" db="EMBL/GenBank/DDBJ databases">
        <title>Deep-cultivation of Planctomycetes and their phenomic and genomic characterization uncovers novel biology.</title>
        <authorList>
            <person name="Wiegand S."/>
            <person name="Jogler M."/>
            <person name="Boedeker C."/>
            <person name="Pinto D."/>
            <person name="Vollmers J."/>
            <person name="Rivas-Marin E."/>
            <person name="Kohn T."/>
            <person name="Peeters S.H."/>
            <person name="Heuer A."/>
            <person name="Rast P."/>
            <person name="Oberbeckmann S."/>
            <person name="Bunk B."/>
            <person name="Jeske O."/>
            <person name="Meyerdierks A."/>
            <person name="Storesund J.E."/>
            <person name="Kallscheuer N."/>
            <person name="Luecker S."/>
            <person name="Lage O.M."/>
            <person name="Pohl T."/>
            <person name="Merkel B.J."/>
            <person name="Hornburger P."/>
            <person name="Mueller R.-W."/>
            <person name="Bruemmer F."/>
            <person name="Labrenz M."/>
            <person name="Spormann A.M."/>
            <person name="Op den Camp H."/>
            <person name="Overmann J."/>
            <person name="Amann R."/>
            <person name="Jetten M.S.M."/>
            <person name="Mascher T."/>
            <person name="Medema M.H."/>
            <person name="Devos D.P."/>
            <person name="Kaster A.-K."/>
            <person name="Ovreas L."/>
            <person name="Rohde M."/>
            <person name="Galperin M.Y."/>
            <person name="Jogler C."/>
        </authorList>
    </citation>
    <scope>NUCLEOTIDE SEQUENCE [LARGE SCALE GENOMIC DNA]</scope>
    <source>
        <strain evidence="3 4">Enr17</strain>
    </source>
</reference>
<organism evidence="3 4">
    <name type="scientific">Gimesia fumaroli</name>
    <dbReference type="NCBI Taxonomy" id="2527976"/>
    <lineage>
        <taxon>Bacteria</taxon>
        <taxon>Pseudomonadati</taxon>
        <taxon>Planctomycetota</taxon>
        <taxon>Planctomycetia</taxon>
        <taxon>Planctomycetales</taxon>
        <taxon>Planctomycetaceae</taxon>
        <taxon>Gimesia</taxon>
    </lineage>
</organism>
<dbReference type="RefSeq" id="WP_145313841.1">
    <property type="nucleotide sequence ID" value="NZ_CP037452.1"/>
</dbReference>
<dbReference type="FunFam" id="3.40.50.720:FF:000080">
    <property type="entry name" value="Thiazole biosynthesis adenylyltransferase ThiF"/>
    <property type="match status" value="1"/>
</dbReference>
<dbReference type="CDD" id="cd00757">
    <property type="entry name" value="ThiF_MoeB_HesA_family"/>
    <property type="match status" value="1"/>
</dbReference>
<dbReference type="InterPro" id="IPR035985">
    <property type="entry name" value="Ubiquitin-activating_enz"/>
</dbReference>
<comment type="similarity">
    <text evidence="1">Belongs to the HesA/MoeB/ThiF family.</text>
</comment>
<evidence type="ECO:0000256" key="1">
    <source>
        <dbReference type="ARBA" id="ARBA00009919"/>
    </source>
</evidence>
<dbReference type="OrthoDB" id="9804286at2"/>